<dbReference type="PANTHER" id="PTHR31579:SF14">
    <property type="entry name" value="RNA POLYMERASE SUBUNIT BETA-BETA PROTEIN, PUTATIVE (DUF506)-RELATED"/>
    <property type="match status" value="1"/>
</dbReference>
<evidence type="ECO:0000313" key="2">
    <source>
        <dbReference type="Proteomes" id="UP000694251"/>
    </source>
</evidence>
<comment type="caution">
    <text evidence="1">The sequence shown here is derived from an EMBL/GenBank/DDBJ whole genome shotgun (WGS) entry which is preliminary data.</text>
</comment>
<dbReference type="InterPro" id="IPR006502">
    <property type="entry name" value="PDDEXK-like"/>
</dbReference>
<evidence type="ECO:0000313" key="1">
    <source>
        <dbReference type="EMBL" id="KAG7574132.1"/>
    </source>
</evidence>
<name>A0A8T2AIJ0_ARASU</name>
<reference evidence="1 2" key="1">
    <citation type="submission" date="2020-12" db="EMBL/GenBank/DDBJ databases">
        <title>Concerted genomic and epigenomic changes stabilize Arabidopsis allopolyploids.</title>
        <authorList>
            <person name="Chen Z."/>
        </authorList>
    </citation>
    <scope>NUCLEOTIDE SEQUENCE [LARGE SCALE GENOMIC DNA]</scope>
    <source>
        <strain evidence="1">As9502</strain>
        <tissue evidence="1">Leaf</tissue>
    </source>
</reference>
<keyword evidence="2" id="KW-1185">Reference proteome</keyword>
<dbReference type="AlphaFoldDB" id="A0A8T2AIJ0"/>
<gene>
    <name evidence="1" type="ORF">ISN44_As09g023490</name>
</gene>
<dbReference type="NCBIfam" id="TIGR01615">
    <property type="entry name" value="A_thal_3542"/>
    <property type="match status" value="1"/>
</dbReference>
<dbReference type="Pfam" id="PF04720">
    <property type="entry name" value="PDDEXK_6"/>
    <property type="match status" value="1"/>
</dbReference>
<proteinExistence type="predicted"/>
<accession>A0A8T2AIJ0</accession>
<organism evidence="1 2">
    <name type="scientific">Arabidopsis suecica</name>
    <name type="common">Swedish thale-cress</name>
    <name type="synonym">Cardaminopsis suecica</name>
    <dbReference type="NCBI Taxonomy" id="45249"/>
    <lineage>
        <taxon>Eukaryota</taxon>
        <taxon>Viridiplantae</taxon>
        <taxon>Streptophyta</taxon>
        <taxon>Embryophyta</taxon>
        <taxon>Tracheophyta</taxon>
        <taxon>Spermatophyta</taxon>
        <taxon>Magnoliopsida</taxon>
        <taxon>eudicotyledons</taxon>
        <taxon>Gunneridae</taxon>
        <taxon>Pentapetalae</taxon>
        <taxon>rosids</taxon>
        <taxon>malvids</taxon>
        <taxon>Brassicales</taxon>
        <taxon>Brassicaceae</taxon>
        <taxon>Camelineae</taxon>
        <taxon>Arabidopsis</taxon>
    </lineage>
</organism>
<protein>
    <submittedName>
        <fullName evidence="1">PDDEXK-like</fullName>
    </submittedName>
</protein>
<dbReference type="PANTHER" id="PTHR31579">
    <property type="entry name" value="OS03G0796600 PROTEIN"/>
    <property type="match status" value="1"/>
</dbReference>
<dbReference type="OrthoDB" id="691424at2759"/>
<dbReference type="EMBL" id="JAEFBJ010000009">
    <property type="protein sequence ID" value="KAG7574132.1"/>
    <property type="molecule type" value="Genomic_DNA"/>
</dbReference>
<sequence length="316" mass="35677">MPFHMKIQPIDDSDVSEEVPFPETMRQMPKSRLKRLFERQFTNKNVSEKFSGSDVEAPLSRGNSGDFEPSSVCLAKMVLNFMEDNNNGEKQRCGRSRCNCFSGSGKESSDDESEWSDGFKCSSGEACEILKSLVLCTSIRERNLLADVTKIVETSKNCKLKDESCLESVVNGLVSLGYDAALCKSRWEKSPSCPAGEYEYVDVIMKGERLLIDIDFKSKFEIARATKTYKSMLQTLPYIFVGKVDRLQRIIILICKAAKQSLKKKGLHVPPWRRAEYVKSKWLSSHVRVDQNSNEEVKQESVDMITESVGSIVFGV</sequence>
<dbReference type="Proteomes" id="UP000694251">
    <property type="component" value="Chromosome 9"/>
</dbReference>